<evidence type="ECO:0000313" key="2">
    <source>
        <dbReference type="Proteomes" id="UP000676853"/>
    </source>
</evidence>
<evidence type="ECO:0000313" key="1">
    <source>
        <dbReference type="EMBL" id="MBS4102793.1"/>
    </source>
</evidence>
<keyword evidence="2" id="KW-1185">Reference proteome</keyword>
<dbReference type="EMBL" id="JAGXOE010000042">
    <property type="protein sequence ID" value="MBS4102793.1"/>
    <property type="molecule type" value="Genomic_DNA"/>
</dbReference>
<accession>A0ABS5NEX7</accession>
<organism evidence="1 2">
    <name type="scientific">Tsukamurella paurometabola</name>
    <name type="common">Corynebacterium paurometabolum</name>
    <dbReference type="NCBI Taxonomy" id="2061"/>
    <lineage>
        <taxon>Bacteria</taxon>
        <taxon>Bacillati</taxon>
        <taxon>Actinomycetota</taxon>
        <taxon>Actinomycetes</taxon>
        <taxon>Mycobacteriales</taxon>
        <taxon>Tsukamurellaceae</taxon>
        <taxon>Tsukamurella</taxon>
    </lineage>
</organism>
<name>A0ABS5NEX7_TSUPA</name>
<gene>
    <name evidence="1" type="ORF">KFZ73_16300</name>
</gene>
<reference evidence="1 2" key="1">
    <citation type="submission" date="2021-04" db="EMBL/GenBank/DDBJ databases">
        <title>Whole genome sequence analysis of a thiophenic sulfur metabolizing bacteria.</title>
        <authorList>
            <person name="Akhtar N."/>
            <person name="Akram J."/>
            <person name="Aslam A."/>
        </authorList>
    </citation>
    <scope>NUCLEOTIDE SEQUENCE [LARGE SCALE GENOMIC DNA]</scope>
    <source>
        <strain evidence="1 2">3OW</strain>
    </source>
</reference>
<evidence type="ECO:0008006" key="3">
    <source>
        <dbReference type="Google" id="ProtNLM"/>
    </source>
</evidence>
<dbReference type="RefSeq" id="WP_126194987.1">
    <property type="nucleotide sequence ID" value="NZ_CP085954.1"/>
</dbReference>
<dbReference type="Proteomes" id="UP000676853">
    <property type="component" value="Unassembled WGS sequence"/>
</dbReference>
<protein>
    <recommendedName>
        <fullName evidence="3">Antitoxin</fullName>
    </recommendedName>
</protein>
<comment type="caution">
    <text evidence="1">The sequence shown here is derived from an EMBL/GenBank/DDBJ whole genome shotgun (WGS) entry which is preliminary data.</text>
</comment>
<proteinExistence type="predicted"/>
<sequence>MRTTLDISPRVLAAARARVNAGQNKSIGEAVSELAALGLETATASRRPTDHGLVMLPSAPDHVITSEMVEDALLDE</sequence>